<dbReference type="AlphaFoldDB" id="A0A3N0Z053"/>
<name>A0A3N0Z053_ANAGA</name>
<accession>A0A3N0Z053</accession>
<keyword evidence="2" id="KW-1185">Reference proteome</keyword>
<sequence length="89" mass="9867">MTVIVKTCGADSRPRVSSALDGSHLTEHVGDFPARCPQMNRARCQESAQFIEGRGGEAAAMETNPVYNETRFHPKTETTLFLIYALFSF</sequence>
<reference evidence="1 2" key="1">
    <citation type="submission" date="2018-10" db="EMBL/GenBank/DDBJ databases">
        <title>Genome assembly for a Yunnan-Guizhou Plateau 3E fish, Anabarilius grahami (Regan), and its evolutionary and genetic applications.</title>
        <authorList>
            <person name="Jiang W."/>
        </authorList>
    </citation>
    <scope>NUCLEOTIDE SEQUENCE [LARGE SCALE GENOMIC DNA]</scope>
    <source>
        <strain evidence="1">AG-KIZ</strain>
        <tissue evidence="1">Muscle</tissue>
    </source>
</reference>
<gene>
    <name evidence="1" type="ORF">DPX16_22384</name>
</gene>
<comment type="caution">
    <text evidence="1">The sequence shown here is derived from an EMBL/GenBank/DDBJ whole genome shotgun (WGS) entry which is preliminary data.</text>
</comment>
<protein>
    <submittedName>
        <fullName evidence="1">Uncharacterized protein</fullName>
    </submittedName>
</protein>
<proteinExistence type="predicted"/>
<dbReference type="Proteomes" id="UP000281406">
    <property type="component" value="Unassembled WGS sequence"/>
</dbReference>
<evidence type="ECO:0000313" key="2">
    <source>
        <dbReference type="Proteomes" id="UP000281406"/>
    </source>
</evidence>
<organism evidence="1 2">
    <name type="scientific">Anabarilius grahami</name>
    <name type="common">Kanglang fish</name>
    <name type="synonym">Barilius grahami</name>
    <dbReference type="NCBI Taxonomy" id="495550"/>
    <lineage>
        <taxon>Eukaryota</taxon>
        <taxon>Metazoa</taxon>
        <taxon>Chordata</taxon>
        <taxon>Craniata</taxon>
        <taxon>Vertebrata</taxon>
        <taxon>Euteleostomi</taxon>
        <taxon>Actinopterygii</taxon>
        <taxon>Neopterygii</taxon>
        <taxon>Teleostei</taxon>
        <taxon>Ostariophysi</taxon>
        <taxon>Cypriniformes</taxon>
        <taxon>Xenocyprididae</taxon>
        <taxon>Xenocypridinae</taxon>
        <taxon>Xenocypridinae incertae sedis</taxon>
        <taxon>Anabarilius</taxon>
    </lineage>
</organism>
<evidence type="ECO:0000313" key="1">
    <source>
        <dbReference type="EMBL" id="ROL51288.1"/>
    </source>
</evidence>
<dbReference type="EMBL" id="RJVU01018862">
    <property type="protein sequence ID" value="ROL51288.1"/>
    <property type="molecule type" value="Genomic_DNA"/>
</dbReference>